<comment type="subcellular location">
    <subcellularLocation>
        <location evidence="1">Golgi apparatus membrane</location>
        <topology evidence="1">Single-pass type II membrane protein</topology>
    </subcellularLocation>
</comment>
<comment type="caution">
    <text evidence="8">The sequence shown here is derived from an EMBL/GenBank/DDBJ whole genome shotgun (WGS) entry which is preliminary data.</text>
</comment>
<dbReference type="GO" id="GO:0016020">
    <property type="term" value="C:membrane"/>
    <property type="evidence" value="ECO:0007669"/>
    <property type="project" value="InterPro"/>
</dbReference>
<dbReference type="SUPFAM" id="SSF52540">
    <property type="entry name" value="P-loop containing nucleoside triphosphate hydrolases"/>
    <property type="match status" value="1"/>
</dbReference>
<protein>
    <submittedName>
        <fullName evidence="8">Sulfotransferase family protein</fullName>
    </submittedName>
</protein>
<keyword evidence="6" id="KW-0472">Membrane</keyword>
<keyword evidence="5" id="KW-0333">Golgi apparatus</keyword>
<organism evidence="8 9">
    <name type="scientific">Rhodovulum steppense</name>
    <dbReference type="NCBI Taxonomy" id="540251"/>
    <lineage>
        <taxon>Bacteria</taxon>
        <taxon>Pseudomonadati</taxon>
        <taxon>Pseudomonadota</taxon>
        <taxon>Alphaproteobacteria</taxon>
        <taxon>Rhodobacterales</taxon>
        <taxon>Paracoccaceae</taxon>
        <taxon>Rhodovulum</taxon>
    </lineage>
</organism>
<dbReference type="OrthoDB" id="1407035at2"/>
<proteinExistence type="predicted"/>
<dbReference type="InterPro" id="IPR018011">
    <property type="entry name" value="Carb_sulfotrans_8-10"/>
</dbReference>
<dbReference type="EMBL" id="SLVM01000015">
    <property type="protein sequence ID" value="TCM82642.1"/>
    <property type="molecule type" value="Genomic_DNA"/>
</dbReference>
<dbReference type="Pfam" id="PF03567">
    <property type="entry name" value="Sulfotransfer_2"/>
    <property type="match status" value="1"/>
</dbReference>
<name>A0A4V2R496_9RHOB</name>
<dbReference type="PANTHER" id="PTHR12137">
    <property type="entry name" value="CARBOHYDRATE SULFOTRANSFERASE"/>
    <property type="match status" value="1"/>
</dbReference>
<keyword evidence="4" id="KW-1133">Transmembrane helix</keyword>
<evidence type="ECO:0000256" key="1">
    <source>
        <dbReference type="ARBA" id="ARBA00004323"/>
    </source>
</evidence>
<dbReference type="InterPro" id="IPR005331">
    <property type="entry name" value="Sulfotransferase"/>
</dbReference>
<gene>
    <name evidence="8" type="ORF">EV216_1155</name>
</gene>
<evidence type="ECO:0000256" key="3">
    <source>
        <dbReference type="ARBA" id="ARBA00022692"/>
    </source>
</evidence>
<keyword evidence="9" id="KW-1185">Reference proteome</keyword>
<dbReference type="PANTHER" id="PTHR12137:SF54">
    <property type="entry name" value="CARBOHYDRATE SULFOTRANSFERASE"/>
    <property type="match status" value="1"/>
</dbReference>
<evidence type="ECO:0000256" key="5">
    <source>
        <dbReference type="ARBA" id="ARBA00023034"/>
    </source>
</evidence>
<keyword evidence="7" id="KW-0325">Glycoprotein</keyword>
<dbReference type="GO" id="GO:0008146">
    <property type="term" value="F:sulfotransferase activity"/>
    <property type="evidence" value="ECO:0007669"/>
    <property type="project" value="InterPro"/>
</dbReference>
<sequence>MTLELYRTDPSQELSDRLARPLYRALYPFYRRYPYRGRVSLFHIEHRGAFSPEDGFFFNRIPKAANSTVARMLASHSDYCRPSRGKGDMGRMLRPQLMSRAHVEALASEAVFKFTILRNPYARVLSAYRSKIELANNPVRLRRFAAMLGATPDTRPDFTTFCRFLDRGGIWRDAHWAPQTELLLLPLEMFDHIGRVETLEDDLALIARRIWGLDAPPLVERVGKRTDAGATLDTHYSDEARAIVARLYAEDFTRLGYSPDL</sequence>
<keyword evidence="3" id="KW-0812">Transmembrane</keyword>
<dbReference type="AlphaFoldDB" id="A0A4V2R496"/>
<dbReference type="RefSeq" id="WP_132695465.1">
    <property type="nucleotide sequence ID" value="NZ_SLVM01000015.1"/>
</dbReference>
<evidence type="ECO:0000313" key="8">
    <source>
        <dbReference type="EMBL" id="TCM82642.1"/>
    </source>
</evidence>
<reference evidence="8 9" key="1">
    <citation type="submission" date="2019-03" db="EMBL/GenBank/DDBJ databases">
        <title>Genomic Encyclopedia of Type Strains, Phase IV (KMG-IV): sequencing the most valuable type-strain genomes for metagenomic binning, comparative biology and taxonomic classification.</title>
        <authorList>
            <person name="Goeker M."/>
        </authorList>
    </citation>
    <scope>NUCLEOTIDE SEQUENCE [LARGE SCALE GENOMIC DNA]</scope>
    <source>
        <strain evidence="8 9">DSM 21153</strain>
    </source>
</reference>
<evidence type="ECO:0000256" key="6">
    <source>
        <dbReference type="ARBA" id="ARBA00023136"/>
    </source>
</evidence>
<dbReference type="GO" id="GO:0016051">
    <property type="term" value="P:carbohydrate biosynthetic process"/>
    <property type="evidence" value="ECO:0007669"/>
    <property type="project" value="InterPro"/>
</dbReference>
<dbReference type="Proteomes" id="UP000295277">
    <property type="component" value="Unassembled WGS sequence"/>
</dbReference>
<evidence type="ECO:0000256" key="2">
    <source>
        <dbReference type="ARBA" id="ARBA00022679"/>
    </source>
</evidence>
<accession>A0A4V2R496</accession>
<evidence type="ECO:0000313" key="9">
    <source>
        <dbReference type="Proteomes" id="UP000295277"/>
    </source>
</evidence>
<keyword evidence="2 8" id="KW-0808">Transferase</keyword>
<dbReference type="InterPro" id="IPR027417">
    <property type="entry name" value="P-loop_NTPase"/>
</dbReference>
<evidence type="ECO:0000256" key="4">
    <source>
        <dbReference type="ARBA" id="ARBA00022989"/>
    </source>
</evidence>
<evidence type="ECO:0000256" key="7">
    <source>
        <dbReference type="ARBA" id="ARBA00023180"/>
    </source>
</evidence>